<protein>
    <recommendedName>
        <fullName evidence="11">Sphingomyelin synthase-like domain-containing protein</fullName>
    </recommendedName>
</protein>
<name>A0A976SL02_THEOR</name>
<evidence type="ECO:0000313" key="13">
    <source>
        <dbReference type="Proteomes" id="UP000244803"/>
    </source>
</evidence>
<comment type="subcellular location">
    <subcellularLocation>
        <location evidence="1">Membrane</location>
        <topology evidence="1">Multi-pass membrane protein</topology>
    </subcellularLocation>
</comment>
<reference evidence="12" key="1">
    <citation type="submission" date="2022-07" db="EMBL/GenBank/DDBJ databases">
        <title>Evaluation of T. orientalis genome assembly methods using nanopore sequencing and analysis of variation between genomes.</title>
        <authorList>
            <person name="Yam J."/>
            <person name="Micallef M.L."/>
            <person name="Liu M."/>
            <person name="Djordjevic S.P."/>
            <person name="Bogema D.R."/>
            <person name="Jenkins C."/>
        </authorList>
    </citation>
    <scope>NUCLEOTIDE SEQUENCE</scope>
    <source>
        <strain evidence="12">Fish Creek</strain>
    </source>
</reference>
<dbReference type="GO" id="GO:0000139">
    <property type="term" value="C:Golgi membrane"/>
    <property type="evidence" value="ECO:0007669"/>
    <property type="project" value="TreeGrafter"/>
</dbReference>
<evidence type="ECO:0000256" key="8">
    <source>
        <dbReference type="ARBA" id="ARBA00023136"/>
    </source>
</evidence>
<feature type="domain" description="Sphingomyelin synthase-like" evidence="11">
    <location>
        <begin position="201"/>
        <end position="271"/>
    </location>
</feature>
<sequence length="394" mass="46389">MDRLNNSGGIPNSEGDSSNSDSDLVLEIDYNLPFVVREDTSVEYEVKSVINQFRQLLGMYLFRVALILLLLTLVLFFQGILMFLSDKHYMKTGRIPLPDRIHEIVDRFNHPFTPALCEITMLIFVFTAILRIVMFTPMFYTLQMILRYVTLFAAGYFIRGFFVYVTTMPSCYRDCNPDIVKRPFFQFFIRIIAGYMGIVKNCSDLIISGHTMFTVISCILLCENLRYLASKVVCCLYTIMVLFFIVASKNHYTVDVLFGLLLSVLMYYFYYSRIEDYGTDLYNKIYYSRSKEVRDSRTTGTHDSYLTVLLTNLEMLEDRLVLGQKMRTLYLLLKSKKDIIDPKLLRKFNRYVHLFGADESDDITTLYRGTKRFNFYYWKSLYKIIFRRKRVVTI</sequence>
<dbReference type="PANTHER" id="PTHR21290">
    <property type="entry name" value="SPHINGOMYELIN SYNTHETASE"/>
    <property type="match status" value="1"/>
</dbReference>
<proteinExistence type="inferred from homology"/>
<organism evidence="12 13">
    <name type="scientific">Theileria orientalis</name>
    <dbReference type="NCBI Taxonomy" id="68886"/>
    <lineage>
        <taxon>Eukaryota</taxon>
        <taxon>Sar</taxon>
        <taxon>Alveolata</taxon>
        <taxon>Apicomplexa</taxon>
        <taxon>Aconoidasida</taxon>
        <taxon>Piroplasmida</taxon>
        <taxon>Theileriidae</taxon>
        <taxon>Theileria</taxon>
    </lineage>
</organism>
<dbReference type="Pfam" id="PF14360">
    <property type="entry name" value="PAP2_C"/>
    <property type="match status" value="1"/>
</dbReference>
<dbReference type="PANTHER" id="PTHR21290:SF25">
    <property type="entry name" value="SPHINGOMYELIN SYNTHASE-RELATED PROTEIN 1"/>
    <property type="match status" value="1"/>
</dbReference>
<evidence type="ECO:0000259" key="11">
    <source>
        <dbReference type="Pfam" id="PF14360"/>
    </source>
</evidence>
<gene>
    <name evidence="12" type="ORF">MACJ_003994</name>
</gene>
<keyword evidence="4 10" id="KW-0812">Transmembrane</keyword>
<feature type="compositionally biased region" description="Polar residues" evidence="9">
    <location>
        <begin position="1"/>
        <end position="10"/>
    </location>
</feature>
<dbReference type="InterPro" id="IPR045221">
    <property type="entry name" value="Sphingomyelin_synth-like"/>
</dbReference>
<feature type="transmembrane region" description="Helical" evidence="10">
    <location>
        <begin position="60"/>
        <end position="84"/>
    </location>
</feature>
<feature type="region of interest" description="Disordered" evidence="9">
    <location>
        <begin position="1"/>
        <end position="21"/>
    </location>
</feature>
<dbReference type="InterPro" id="IPR025749">
    <property type="entry name" value="Sphingomyelin_synth-like_dom"/>
</dbReference>
<evidence type="ECO:0000256" key="1">
    <source>
        <dbReference type="ARBA" id="ARBA00004141"/>
    </source>
</evidence>
<dbReference type="CDD" id="cd01610">
    <property type="entry name" value="PAP2_like"/>
    <property type="match status" value="1"/>
</dbReference>
<keyword evidence="7" id="KW-0443">Lipid metabolism</keyword>
<dbReference type="EMBL" id="CP056067">
    <property type="protein sequence ID" value="UVC54447.1"/>
    <property type="molecule type" value="Genomic_DNA"/>
</dbReference>
<keyword evidence="3" id="KW-0808">Transferase</keyword>
<evidence type="ECO:0000256" key="3">
    <source>
        <dbReference type="ARBA" id="ARBA00022679"/>
    </source>
</evidence>
<accession>A0A976SL02</accession>
<feature type="transmembrane region" description="Helical" evidence="10">
    <location>
        <begin position="187"/>
        <end position="207"/>
    </location>
</feature>
<feature type="transmembrane region" description="Helical" evidence="10">
    <location>
        <begin position="112"/>
        <end position="133"/>
    </location>
</feature>
<dbReference type="GO" id="GO:0046513">
    <property type="term" value="P:ceramide biosynthetic process"/>
    <property type="evidence" value="ECO:0007669"/>
    <property type="project" value="TreeGrafter"/>
</dbReference>
<feature type="transmembrane region" description="Helical" evidence="10">
    <location>
        <begin position="145"/>
        <end position="167"/>
    </location>
</feature>
<comment type="similarity">
    <text evidence="2">Belongs to the sphingomyelin synthase family.</text>
</comment>
<keyword evidence="6 10" id="KW-1133">Transmembrane helix</keyword>
<keyword evidence="5" id="KW-0746">Sphingolipid metabolism</keyword>
<feature type="transmembrane region" description="Helical" evidence="10">
    <location>
        <begin position="252"/>
        <end position="271"/>
    </location>
</feature>
<dbReference type="Proteomes" id="UP000244803">
    <property type="component" value="Chromosome 4"/>
</dbReference>
<dbReference type="GO" id="GO:0005789">
    <property type="term" value="C:endoplasmic reticulum membrane"/>
    <property type="evidence" value="ECO:0007669"/>
    <property type="project" value="TreeGrafter"/>
</dbReference>
<dbReference type="GO" id="GO:0033188">
    <property type="term" value="F:sphingomyelin synthase activity"/>
    <property type="evidence" value="ECO:0007669"/>
    <property type="project" value="TreeGrafter"/>
</dbReference>
<evidence type="ECO:0000256" key="6">
    <source>
        <dbReference type="ARBA" id="ARBA00022989"/>
    </source>
</evidence>
<dbReference type="AlphaFoldDB" id="A0A976SL02"/>
<evidence type="ECO:0000256" key="7">
    <source>
        <dbReference type="ARBA" id="ARBA00023098"/>
    </source>
</evidence>
<evidence type="ECO:0000256" key="5">
    <source>
        <dbReference type="ARBA" id="ARBA00022919"/>
    </source>
</evidence>
<evidence type="ECO:0000256" key="10">
    <source>
        <dbReference type="SAM" id="Phobius"/>
    </source>
</evidence>
<evidence type="ECO:0000256" key="4">
    <source>
        <dbReference type="ARBA" id="ARBA00022692"/>
    </source>
</evidence>
<keyword evidence="8 10" id="KW-0472">Membrane</keyword>
<dbReference type="GO" id="GO:0005886">
    <property type="term" value="C:plasma membrane"/>
    <property type="evidence" value="ECO:0007669"/>
    <property type="project" value="TreeGrafter"/>
</dbReference>
<feature type="transmembrane region" description="Helical" evidence="10">
    <location>
        <begin position="228"/>
        <end position="246"/>
    </location>
</feature>
<evidence type="ECO:0000256" key="2">
    <source>
        <dbReference type="ARBA" id="ARBA00005441"/>
    </source>
</evidence>
<dbReference type="Gene3D" id="1.20.144.10">
    <property type="entry name" value="Phosphatidic acid phosphatase type 2/haloperoxidase"/>
    <property type="match status" value="1"/>
</dbReference>
<dbReference type="GO" id="GO:0047493">
    <property type="term" value="F:ceramide cholinephosphotransferase activity"/>
    <property type="evidence" value="ECO:0007669"/>
    <property type="project" value="TreeGrafter"/>
</dbReference>
<evidence type="ECO:0000256" key="9">
    <source>
        <dbReference type="SAM" id="MobiDB-lite"/>
    </source>
</evidence>
<evidence type="ECO:0000313" key="12">
    <source>
        <dbReference type="EMBL" id="UVC54447.1"/>
    </source>
</evidence>